<keyword evidence="1" id="KW-0614">Plasmid</keyword>
<geneLocation type="plasmid" evidence="1 2">
    <name>pPRADMK78_01</name>
</geneLocation>
<evidence type="ECO:0000313" key="2">
    <source>
        <dbReference type="Proteomes" id="UP000308530"/>
    </source>
</evidence>
<evidence type="ECO:0000313" key="1">
    <source>
        <dbReference type="EMBL" id="QLF71567.1"/>
    </source>
</evidence>
<name>A0ABX6QTM6_9HYPH</name>
<dbReference type="Proteomes" id="UP000308530">
    <property type="component" value="Plasmid pPRADMK78_01"/>
</dbReference>
<keyword evidence="2" id="KW-1185">Reference proteome</keyword>
<reference evidence="1 2" key="1">
    <citation type="submission" date="2020-06" db="EMBL/GenBank/DDBJ databases">
        <title>Genome sequence of Rhizobium sp strain ADMK78.</title>
        <authorList>
            <person name="Rahi P."/>
        </authorList>
    </citation>
    <scope>NUCLEOTIDE SEQUENCE [LARGE SCALE GENOMIC DNA]</scope>
    <source>
        <strain evidence="1 2">ADMK78</strain>
        <plasmid evidence="1 2">pPRADMK78_01</plasmid>
    </source>
</reference>
<dbReference type="SUPFAM" id="SSF52540">
    <property type="entry name" value="P-loop containing nucleoside triphosphate hydrolases"/>
    <property type="match status" value="1"/>
</dbReference>
<sequence>MTTLTSRETALSGRDRYRALTGRRLINLAGLIKGDGVVHLDGQMTANPICYMPQDTAANAVLTVYESVLLAAKQGTNWQVADQEPVEIDGILASLGFTDLGFRDLGQLSGGQRQARVVWHDP</sequence>
<organism evidence="1 2">
    <name type="scientific">Peteryoungia desertarenae</name>
    <dbReference type="NCBI Taxonomy" id="1813451"/>
    <lineage>
        <taxon>Bacteria</taxon>
        <taxon>Pseudomonadati</taxon>
        <taxon>Pseudomonadota</taxon>
        <taxon>Alphaproteobacteria</taxon>
        <taxon>Hyphomicrobiales</taxon>
        <taxon>Rhizobiaceae</taxon>
        <taxon>Peteryoungia</taxon>
    </lineage>
</organism>
<gene>
    <name evidence="1" type="ORF">FE840_018080</name>
</gene>
<dbReference type="InterPro" id="IPR027417">
    <property type="entry name" value="P-loop_NTPase"/>
</dbReference>
<proteinExistence type="predicted"/>
<dbReference type="Gene3D" id="3.40.50.300">
    <property type="entry name" value="P-loop containing nucleotide triphosphate hydrolases"/>
    <property type="match status" value="1"/>
</dbReference>
<protein>
    <submittedName>
        <fullName evidence="1">Uncharacterized protein</fullName>
    </submittedName>
</protein>
<dbReference type="EMBL" id="CP058351">
    <property type="protein sequence ID" value="QLF71567.1"/>
    <property type="molecule type" value="Genomic_DNA"/>
</dbReference>
<accession>A0ABX6QTM6</accession>